<dbReference type="InterPro" id="IPR000697">
    <property type="entry name" value="WH1/EVH1_dom"/>
</dbReference>
<comment type="caution">
    <text evidence="8">The sequence shown here is derived from an EMBL/GenBank/DDBJ whole genome shotgun (WGS) entry which is preliminary data.</text>
</comment>
<feature type="compositionally biased region" description="Basic residues" evidence="5">
    <location>
        <begin position="172"/>
        <end position="182"/>
    </location>
</feature>
<dbReference type="InterPro" id="IPR011993">
    <property type="entry name" value="PH-like_dom_sf"/>
</dbReference>
<dbReference type="GO" id="GO:0005856">
    <property type="term" value="C:cytoskeleton"/>
    <property type="evidence" value="ECO:0007669"/>
    <property type="project" value="UniProtKB-SubCell"/>
</dbReference>
<dbReference type="SUPFAM" id="SSF47912">
    <property type="entry name" value="Wiscott-Aldrich syndrome protein, WASP, C-terminal domain"/>
    <property type="match status" value="1"/>
</dbReference>
<keyword evidence="4" id="KW-0206">Cytoskeleton</keyword>
<evidence type="ECO:0000313" key="9">
    <source>
        <dbReference type="Proteomes" id="UP001458880"/>
    </source>
</evidence>
<evidence type="ECO:0000259" key="6">
    <source>
        <dbReference type="PROSITE" id="PS50229"/>
    </source>
</evidence>
<dbReference type="PANTHER" id="PTHR11202:SF36">
    <property type="entry name" value="ACTIN NUCLEATION-PROMOTING FACTOR WASL"/>
    <property type="match status" value="1"/>
</dbReference>
<dbReference type="Gene3D" id="3.90.810.10">
    <property type="entry name" value="CRIB domain"/>
    <property type="match status" value="1"/>
</dbReference>
<keyword evidence="3" id="KW-0597">Phosphoprotein</keyword>
<dbReference type="GO" id="GO:0003779">
    <property type="term" value="F:actin binding"/>
    <property type="evidence" value="ECO:0007669"/>
    <property type="project" value="InterPro"/>
</dbReference>
<dbReference type="PROSITE" id="PS51082">
    <property type="entry name" value="WH2"/>
    <property type="match status" value="2"/>
</dbReference>
<keyword evidence="9" id="KW-1185">Reference proteome</keyword>
<feature type="compositionally biased region" description="Pro residues" evidence="5">
    <location>
        <begin position="317"/>
        <end position="328"/>
    </location>
</feature>
<dbReference type="Pfam" id="PF02205">
    <property type="entry name" value="WH2"/>
    <property type="match status" value="1"/>
</dbReference>
<feature type="region of interest" description="Disordered" evidence="5">
    <location>
        <begin position="163"/>
        <end position="189"/>
    </location>
</feature>
<organism evidence="8 9">
    <name type="scientific">Popillia japonica</name>
    <name type="common">Japanese beetle</name>
    <dbReference type="NCBI Taxonomy" id="7064"/>
    <lineage>
        <taxon>Eukaryota</taxon>
        <taxon>Metazoa</taxon>
        <taxon>Ecdysozoa</taxon>
        <taxon>Arthropoda</taxon>
        <taxon>Hexapoda</taxon>
        <taxon>Insecta</taxon>
        <taxon>Pterygota</taxon>
        <taxon>Neoptera</taxon>
        <taxon>Endopterygota</taxon>
        <taxon>Coleoptera</taxon>
        <taxon>Polyphaga</taxon>
        <taxon>Scarabaeiformia</taxon>
        <taxon>Scarabaeidae</taxon>
        <taxon>Rutelinae</taxon>
        <taxon>Popillia</taxon>
    </lineage>
</organism>
<evidence type="ECO:0000313" key="8">
    <source>
        <dbReference type="EMBL" id="KAK9686525.1"/>
    </source>
</evidence>
<dbReference type="InterPro" id="IPR003124">
    <property type="entry name" value="WH2_dom"/>
</dbReference>
<evidence type="ECO:0000256" key="2">
    <source>
        <dbReference type="ARBA" id="ARBA00022490"/>
    </source>
</evidence>
<dbReference type="PROSITE" id="PS50229">
    <property type="entry name" value="WH1"/>
    <property type="match status" value="1"/>
</dbReference>
<dbReference type="SUPFAM" id="SSF50729">
    <property type="entry name" value="PH domain-like"/>
    <property type="match status" value="1"/>
</dbReference>
<dbReference type="InterPro" id="IPR033927">
    <property type="entry name" value="WASPfam_EVH1"/>
</dbReference>
<feature type="domain" description="WH2" evidence="7">
    <location>
        <begin position="372"/>
        <end position="389"/>
    </location>
</feature>
<dbReference type="GO" id="GO:0007015">
    <property type="term" value="P:actin filament organization"/>
    <property type="evidence" value="ECO:0007669"/>
    <property type="project" value="InterPro"/>
</dbReference>
<dbReference type="InterPro" id="IPR036936">
    <property type="entry name" value="CRIB_dom_sf"/>
</dbReference>
<name>A0AAW1IBI2_POPJA</name>
<evidence type="ECO:0000256" key="4">
    <source>
        <dbReference type="ARBA" id="ARBA00023212"/>
    </source>
</evidence>
<dbReference type="AlphaFoldDB" id="A0AAW1IBI2"/>
<protein>
    <submittedName>
        <fullName evidence="8">WH1 domain</fullName>
    </submittedName>
</protein>
<dbReference type="SMART" id="SM00246">
    <property type="entry name" value="WH2"/>
    <property type="match status" value="2"/>
</dbReference>
<sequence>MTQDQRKHPRNKPSSLLTDDENKCIYSLLGPKCITIATAVVQLYYTKSPDHSYWIKQDIGVFCFVKDNYRKNYFFRMYCLRRTCKIWEQEVYKNMEYKCNTPYLHSFEGDKCIYALNFACESEAYRVKQIIGDKLEQMKQKSALKKPEQVVKDSDKKLTIQSFKQRDEPSNKSKKKSNKRKLTKQDIGKPTEFRHITKVRFDCNTGLDVNTSDEMYKEIFKKAGINDKMLENRKTREFLYDFVDSYRNNVQEEPASHAPTRSAPKPPPIVNRTPPPPPARVMPQKQNDQPAPPNFAPPPPPPPPRPPSLHVSASNAPAPPPPPPPPGPGVNTAPTSNNGGDMRSALLDSIRQGATLKSVSTAPNETRSNEPDRNDMLRQIKEGVSLKSAADRELHSPRTSVHEDNEIANALKKAIQIRGIAIRTDYDTTSTSSDDEWDA</sequence>
<dbReference type="PANTHER" id="PTHR11202">
    <property type="entry name" value="SPROUTY-RELATED, EVH1 DOMAIN-CONTAINING PROTEIN FAMILY MEMBER"/>
    <property type="match status" value="1"/>
</dbReference>
<comment type="subcellular location">
    <subcellularLocation>
        <location evidence="1">Cytoplasm</location>
        <location evidence="1">Cytoskeleton</location>
    </subcellularLocation>
</comment>
<dbReference type="Pfam" id="PF00568">
    <property type="entry name" value="WH1"/>
    <property type="match status" value="1"/>
</dbReference>
<proteinExistence type="predicted"/>
<feature type="region of interest" description="Disordered" evidence="5">
    <location>
        <begin position="252"/>
        <end position="402"/>
    </location>
</feature>
<feature type="compositionally biased region" description="Basic and acidic residues" evidence="5">
    <location>
        <begin position="367"/>
        <end position="381"/>
    </location>
</feature>
<feature type="domain" description="WH1" evidence="6">
    <location>
        <begin position="29"/>
        <end position="138"/>
    </location>
</feature>
<reference evidence="8 9" key="1">
    <citation type="journal article" date="2024" name="BMC Genomics">
        <title>De novo assembly and annotation of Popillia japonica's genome with initial clues to its potential as an invasive pest.</title>
        <authorList>
            <person name="Cucini C."/>
            <person name="Boschi S."/>
            <person name="Funari R."/>
            <person name="Cardaioli E."/>
            <person name="Iannotti N."/>
            <person name="Marturano G."/>
            <person name="Paoli F."/>
            <person name="Bruttini M."/>
            <person name="Carapelli A."/>
            <person name="Frati F."/>
            <person name="Nardi F."/>
        </authorList>
    </citation>
    <scope>NUCLEOTIDE SEQUENCE [LARGE SCALE GENOMIC DNA]</scope>
    <source>
        <strain evidence="8">DMR45628</strain>
    </source>
</reference>
<evidence type="ECO:0000256" key="5">
    <source>
        <dbReference type="SAM" id="MobiDB-lite"/>
    </source>
</evidence>
<dbReference type="CDD" id="cd01205">
    <property type="entry name" value="EVH1_WASP-like"/>
    <property type="match status" value="1"/>
</dbReference>
<feature type="compositionally biased region" description="Pro residues" evidence="5">
    <location>
        <begin position="290"/>
        <end position="307"/>
    </location>
</feature>
<accession>A0AAW1IBI2</accession>
<dbReference type="Proteomes" id="UP001458880">
    <property type="component" value="Unassembled WGS sequence"/>
</dbReference>
<dbReference type="Gene3D" id="2.30.29.30">
    <property type="entry name" value="Pleckstrin-homology domain (PH domain)/Phosphotyrosine-binding domain (PTB)"/>
    <property type="match status" value="1"/>
</dbReference>
<feature type="compositionally biased region" description="Polar residues" evidence="5">
    <location>
        <begin position="355"/>
        <end position="366"/>
    </location>
</feature>
<dbReference type="SMART" id="SM00461">
    <property type="entry name" value="WH1"/>
    <property type="match status" value="1"/>
</dbReference>
<evidence type="ECO:0000256" key="3">
    <source>
        <dbReference type="ARBA" id="ARBA00022553"/>
    </source>
</evidence>
<gene>
    <name evidence="8" type="ORF">QE152_g37124</name>
</gene>
<feature type="compositionally biased region" description="Basic and acidic residues" evidence="5">
    <location>
        <begin position="389"/>
        <end position="402"/>
    </location>
</feature>
<keyword evidence="2" id="KW-0963">Cytoplasm</keyword>
<dbReference type="InterPro" id="IPR011026">
    <property type="entry name" value="WAS_C"/>
</dbReference>
<dbReference type="FunFam" id="2.30.29.30:FF:000130">
    <property type="entry name" value="neural Wiskott-Aldrich syndrome protein"/>
    <property type="match status" value="1"/>
</dbReference>
<evidence type="ECO:0000259" key="7">
    <source>
        <dbReference type="PROSITE" id="PS51082"/>
    </source>
</evidence>
<evidence type="ECO:0000256" key="1">
    <source>
        <dbReference type="ARBA" id="ARBA00004245"/>
    </source>
</evidence>
<dbReference type="EMBL" id="JASPKY010000700">
    <property type="protein sequence ID" value="KAK9686525.1"/>
    <property type="molecule type" value="Genomic_DNA"/>
</dbReference>
<feature type="compositionally biased region" description="Pro residues" evidence="5">
    <location>
        <begin position="264"/>
        <end position="280"/>
    </location>
</feature>
<feature type="domain" description="WH2" evidence="7">
    <location>
        <begin position="342"/>
        <end position="359"/>
    </location>
</feature>